<sequence length="291" mass="33192">MRYAFLLLTALCFSTLFVCLSVQATQASKHADDYSEQDIITDRLHLSLSVGAGVITNPLHGGDNIPLVLIPQIAFYAEQWFFDNGRLGYSFLQTPKHHFNLVGELNSESRFFIDWHPTNIFTLQSSALNNQFVMQDEASSTRYVDIDNLHKRQIALDAGIAYHYVNEDQVFSVQALHDITDVYRGVRAALQWQYHTVIGKLKIKPTLGINYKSAELNSYFYGLNEGETQFGKIDVGSSWQPYAKIDARWPLSKADSLRFHVAYYDYSAMDGSPLFERTYSMTAFIGFDRTF</sequence>
<evidence type="ECO:0008006" key="6">
    <source>
        <dbReference type="Google" id="ProtNLM"/>
    </source>
</evidence>
<accession>A0A0F9UR17</accession>
<keyword evidence="4" id="KW-0998">Cell outer membrane</keyword>
<organism evidence="5">
    <name type="scientific">marine sediment metagenome</name>
    <dbReference type="NCBI Taxonomy" id="412755"/>
    <lineage>
        <taxon>unclassified sequences</taxon>
        <taxon>metagenomes</taxon>
        <taxon>ecological metagenomes</taxon>
    </lineage>
</organism>
<protein>
    <recommendedName>
        <fullName evidence="6">MltA-interacting MipA family protein</fullName>
    </recommendedName>
</protein>
<proteinExistence type="predicted"/>
<dbReference type="GO" id="GO:0009252">
    <property type="term" value="P:peptidoglycan biosynthetic process"/>
    <property type="evidence" value="ECO:0007669"/>
    <property type="project" value="TreeGrafter"/>
</dbReference>
<gene>
    <name evidence="5" type="ORF">LCGC14_0576260</name>
</gene>
<evidence type="ECO:0000256" key="2">
    <source>
        <dbReference type="ARBA" id="ARBA00022729"/>
    </source>
</evidence>
<evidence type="ECO:0000256" key="3">
    <source>
        <dbReference type="ARBA" id="ARBA00023136"/>
    </source>
</evidence>
<dbReference type="AlphaFoldDB" id="A0A0F9UR17"/>
<evidence type="ECO:0000256" key="1">
    <source>
        <dbReference type="ARBA" id="ARBA00004442"/>
    </source>
</evidence>
<dbReference type="PANTHER" id="PTHR38776:SF1">
    <property type="entry name" value="MLTA-INTERACTING PROTEIN-RELATED"/>
    <property type="match status" value="1"/>
</dbReference>
<dbReference type="InterPro" id="IPR010583">
    <property type="entry name" value="MipA"/>
</dbReference>
<dbReference type="GO" id="GO:0009279">
    <property type="term" value="C:cell outer membrane"/>
    <property type="evidence" value="ECO:0007669"/>
    <property type="project" value="UniProtKB-SubCell"/>
</dbReference>
<keyword evidence="3" id="KW-0472">Membrane</keyword>
<comment type="caution">
    <text evidence="5">The sequence shown here is derived from an EMBL/GenBank/DDBJ whole genome shotgun (WGS) entry which is preliminary data.</text>
</comment>
<keyword evidence="2" id="KW-0732">Signal</keyword>
<comment type="subcellular location">
    <subcellularLocation>
        <location evidence="1">Cell outer membrane</location>
    </subcellularLocation>
</comment>
<reference evidence="5" key="1">
    <citation type="journal article" date="2015" name="Nature">
        <title>Complex archaea that bridge the gap between prokaryotes and eukaryotes.</title>
        <authorList>
            <person name="Spang A."/>
            <person name="Saw J.H."/>
            <person name="Jorgensen S.L."/>
            <person name="Zaremba-Niedzwiedzka K."/>
            <person name="Martijn J."/>
            <person name="Lind A.E."/>
            <person name="van Eijk R."/>
            <person name="Schleper C."/>
            <person name="Guy L."/>
            <person name="Ettema T.J."/>
        </authorList>
    </citation>
    <scope>NUCLEOTIDE SEQUENCE</scope>
</reference>
<evidence type="ECO:0000313" key="5">
    <source>
        <dbReference type="EMBL" id="KKN56043.1"/>
    </source>
</evidence>
<dbReference type="EMBL" id="LAZR01000861">
    <property type="protein sequence ID" value="KKN56043.1"/>
    <property type="molecule type" value="Genomic_DNA"/>
</dbReference>
<evidence type="ECO:0000256" key="4">
    <source>
        <dbReference type="ARBA" id="ARBA00023237"/>
    </source>
</evidence>
<name>A0A0F9UR17_9ZZZZ</name>
<dbReference type="PANTHER" id="PTHR38776">
    <property type="entry name" value="MLTA-INTERACTING PROTEIN-RELATED"/>
    <property type="match status" value="1"/>
</dbReference>
<dbReference type="Pfam" id="PF06629">
    <property type="entry name" value="MipA"/>
    <property type="match status" value="1"/>
</dbReference>